<dbReference type="InterPro" id="IPR027470">
    <property type="entry name" value="Cation_efflux_CTD"/>
</dbReference>
<keyword evidence="6 7" id="KW-0472">Membrane</keyword>
<sequence>MPFFLFPCLMEQAAHQEKSHAALSSVLWSAFLTVIKLWAGIVTGSLGIISEALHSGLDLMAAAMTFYAVKVASRPADESHPYGHEKVENLSALAETALLLVTCAWIVWEAVDRLFYNEAEITLTWWAFAVVAVSLLVDVNRSAMLRRIAKKHKSQALEADALHFTTDIWSSAVVLLGLFCIWLAHLVPAESAWHGLLERADAIAALFVAALVCSVAFGLAKRSIHALMDGGSSSLTRQVLDAMKKNAPDYPVKRIRLRDGGSRIFVELDVEAPAELHVDDAHDVAESIEGIVKHELPEADVIVHIEPARENLSNMEPDMIIHRLALRHHVRIHGFYAGHGKQAPCYFMDVEIPADWPLERGYHVVEAFRDSILHELKPEKVICRIEPDCRDMETGAIAEQVSPEEVRLKVNLILQQHRNIRKILKLDLTREDNFPTLTCVCSVDASLTIRECHQIASQLENQIENALHHLGRVTVILKPSKQGRS</sequence>
<protein>
    <submittedName>
        <fullName evidence="10">Cation transporter</fullName>
    </submittedName>
</protein>
<evidence type="ECO:0000313" key="10">
    <source>
        <dbReference type="EMBL" id="PND02257.1"/>
    </source>
</evidence>
<comment type="similarity">
    <text evidence="2">Belongs to the cation diffusion facilitator (CDF) transporter (TC 2.A.4) family.</text>
</comment>
<dbReference type="InterPro" id="IPR050291">
    <property type="entry name" value="CDF_Transporter"/>
</dbReference>
<accession>A0AAX0WKU1</accession>
<evidence type="ECO:0000256" key="3">
    <source>
        <dbReference type="ARBA" id="ARBA00022448"/>
    </source>
</evidence>
<evidence type="ECO:0000256" key="7">
    <source>
        <dbReference type="SAM" id="Phobius"/>
    </source>
</evidence>
<dbReference type="Pfam" id="PF01545">
    <property type="entry name" value="Cation_efflux"/>
    <property type="match status" value="1"/>
</dbReference>
<comment type="caution">
    <text evidence="10">The sequence shown here is derived from an EMBL/GenBank/DDBJ whole genome shotgun (WGS) entry which is preliminary data.</text>
</comment>
<dbReference type="GO" id="GO:0015341">
    <property type="term" value="F:zinc efflux antiporter activity"/>
    <property type="evidence" value="ECO:0007669"/>
    <property type="project" value="TreeGrafter"/>
</dbReference>
<dbReference type="Gene3D" id="1.20.1510.10">
    <property type="entry name" value="Cation efflux protein transmembrane domain"/>
    <property type="match status" value="1"/>
</dbReference>
<dbReference type="PANTHER" id="PTHR43840">
    <property type="entry name" value="MITOCHONDRIAL METAL TRANSPORTER 1-RELATED"/>
    <property type="match status" value="1"/>
</dbReference>
<evidence type="ECO:0000256" key="4">
    <source>
        <dbReference type="ARBA" id="ARBA00022692"/>
    </source>
</evidence>
<comment type="subcellular location">
    <subcellularLocation>
        <location evidence="1">Membrane</location>
        <topology evidence="1">Multi-pass membrane protein</topology>
    </subcellularLocation>
</comment>
<dbReference type="InterPro" id="IPR036837">
    <property type="entry name" value="Cation_efflux_CTD_sf"/>
</dbReference>
<dbReference type="EMBL" id="PJLB01000008">
    <property type="protein sequence ID" value="PND02257.1"/>
    <property type="molecule type" value="Genomic_DNA"/>
</dbReference>
<dbReference type="GO" id="GO:0005886">
    <property type="term" value="C:plasma membrane"/>
    <property type="evidence" value="ECO:0007669"/>
    <property type="project" value="TreeGrafter"/>
</dbReference>
<gene>
    <name evidence="10" type="ORF">CXT95_06190</name>
</gene>
<keyword evidence="4 7" id="KW-0812">Transmembrane</keyword>
<proteinExistence type="inferred from homology"/>
<feature type="transmembrane region" description="Helical" evidence="7">
    <location>
        <begin position="202"/>
        <end position="220"/>
    </location>
</feature>
<evidence type="ECO:0000256" key="1">
    <source>
        <dbReference type="ARBA" id="ARBA00004141"/>
    </source>
</evidence>
<keyword evidence="3" id="KW-0813">Transport</keyword>
<dbReference type="SUPFAM" id="SSF161111">
    <property type="entry name" value="Cation efflux protein transmembrane domain-like"/>
    <property type="match status" value="1"/>
</dbReference>
<dbReference type="AlphaFoldDB" id="A0AAX0WKU1"/>
<evidence type="ECO:0000256" key="2">
    <source>
        <dbReference type="ARBA" id="ARBA00008114"/>
    </source>
</evidence>
<keyword evidence="5 7" id="KW-1133">Transmembrane helix</keyword>
<dbReference type="NCBIfam" id="TIGR01297">
    <property type="entry name" value="CDF"/>
    <property type="match status" value="1"/>
</dbReference>
<feature type="domain" description="Cation efflux protein cytoplasmic" evidence="9">
    <location>
        <begin position="252"/>
        <end position="307"/>
    </location>
</feature>
<feature type="transmembrane region" description="Helical" evidence="7">
    <location>
        <begin position="123"/>
        <end position="140"/>
    </location>
</feature>
<organism evidence="10 11">
    <name type="scientific">Akkermansia muciniphila</name>
    <dbReference type="NCBI Taxonomy" id="239935"/>
    <lineage>
        <taxon>Bacteria</taxon>
        <taxon>Pseudomonadati</taxon>
        <taxon>Verrucomicrobiota</taxon>
        <taxon>Verrucomicrobiia</taxon>
        <taxon>Verrucomicrobiales</taxon>
        <taxon>Akkermansiaceae</taxon>
        <taxon>Akkermansia</taxon>
    </lineage>
</organism>
<feature type="domain" description="Cation efflux protein transmembrane" evidence="8">
    <location>
        <begin position="25"/>
        <end position="228"/>
    </location>
</feature>
<name>A0AAX0WKU1_9BACT</name>
<dbReference type="GO" id="GO:0006882">
    <property type="term" value="P:intracellular zinc ion homeostasis"/>
    <property type="evidence" value="ECO:0007669"/>
    <property type="project" value="TreeGrafter"/>
</dbReference>
<evidence type="ECO:0000256" key="6">
    <source>
        <dbReference type="ARBA" id="ARBA00023136"/>
    </source>
</evidence>
<dbReference type="Gene3D" id="3.30.70.1350">
    <property type="entry name" value="Cation efflux protein, cytoplasmic domain"/>
    <property type="match status" value="2"/>
</dbReference>
<evidence type="ECO:0000259" key="9">
    <source>
        <dbReference type="Pfam" id="PF16916"/>
    </source>
</evidence>
<reference evidence="10 11" key="1">
    <citation type="journal article" date="2017" name="BMC Genomics">
        <title>Genome sequencing of 39 Akkermansia muciniphila isolates reveals its population structure, genomic and functional diverisity, and global distribution in mammalian gut microbiotas.</title>
        <authorList>
            <person name="Guo X."/>
            <person name="Li S."/>
            <person name="Zhang J."/>
            <person name="Wu F."/>
            <person name="Li X."/>
            <person name="Wu D."/>
            <person name="Zhang M."/>
            <person name="Ou Z."/>
            <person name="Jie Z."/>
            <person name="Yan Q."/>
            <person name="Li P."/>
            <person name="Yi J."/>
            <person name="Peng Y."/>
        </authorList>
    </citation>
    <scope>NUCLEOTIDE SEQUENCE [LARGE SCALE GENOMIC DNA]</scope>
    <source>
        <strain evidence="10 11">GP28</strain>
    </source>
</reference>
<feature type="transmembrane region" description="Helical" evidence="7">
    <location>
        <begin position="21"/>
        <end position="41"/>
    </location>
</feature>
<dbReference type="GO" id="GO:0015093">
    <property type="term" value="F:ferrous iron transmembrane transporter activity"/>
    <property type="evidence" value="ECO:0007669"/>
    <property type="project" value="TreeGrafter"/>
</dbReference>
<dbReference type="SUPFAM" id="SSF160240">
    <property type="entry name" value="Cation efflux protein cytoplasmic domain-like"/>
    <property type="match status" value="2"/>
</dbReference>
<feature type="transmembrane region" description="Helical" evidence="7">
    <location>
        <begin position="161"/>
        <end position="187"/>
    </location>
</feature>
<dbReference type="GO" id="GO:0015086">
    <property type="term" value="F:cadmium ion transmembrane transporter activity"/>
    <property type="evidence" value="ECO:0007669"/>
    <property type="project" value="TreeGrafter"/>
</dbReference>
<dbReference type="PANTHER" id="PTHR43840:SF15">
    <property type="entry name" value="MITOCHONDRIAL METAL TRANSPORTER 1-RELATED"/>
    <property type="match status" value="1"/>
</dbReference>
<dbReference type="Proteomes" id="UP000236075">
    <property type="component" value="Unassembled WGS sequence"/>
</dbReference>
<evidence type="ECO:0000259" key="8">
    <source>
        <dbReference type="Pfam" id="PF01545"/>
    </source>
</evidence>
<dbReference type="InterPro" id="IPR002524">
    <property type="entry name" value="Cation_efflux"/>
</dbReference>
<evidence type="ECO:0000256" key="5">
    <source>
        <dbReference type="ARBA" id="ARBA00022989"/>
    </source>
</evidence>
<dbReference type="Pfam" id="PF16916">
    <property type="entry name" value="ZT_dimer"/>
    <property type="match status" value="1"/>
</dbReference>
<dbReference type="InterPro" id="IPR027469">
    <property type="entry name" value="Cation_efflux_TMD_sf"/>
</dbReference>
<feature type="transmembrane region" description="Helical" evidence="7">
    <location>
        <begin position="90"/>
        <end position="111"/>
    </location>
</feature>
<feature type="transmembrane region" description="Helical" evidence="7">
    <location>
        <begin position="47"/>
        <end position="69"/>
    </location>
</feature>
<dbReference type="InterPro" id="IPR058533">
    <property type="entry name" value="Cation_efflux_TM"/>
</dbReference>
<evidence type="ECO:0000313" key="11">
    <source>
        <dbReference type="Proteomes" id="UP000236075"/>
    </source>
</evidence>